<sequence>MSDTAAPTEGFTLTRVFDAPRELVFRAWTDPAQFAAWFGATSRVPLETLSMDVRPGGAWRAIMHVDQPEPMELLFHGDFREVVEPERLVLTLKNPADADDPKVELVTVVLKDLGDGRTEMQFEQLGHLGAEEYVRTRHGWSAFFDVLAEGLPTAG</sequence>
<evidence type="ECO:0000259" key="2">
    <source>
        <dbReference type="Pfam" id="PF08327"/>
    </source>
</evidence>
<feature type="domain" description="Activator of Hsp90 ATPase homologue 1/2-like C-terminal" evidence="2">
    <location>
        <begin position="18"/>
        <end position="149"/>
    </location>
</feature>
<dbReference type="Pfam" id="PF08327">
    <property type="entry name" value="AHSA1"/>
    <property type="match status" value="1"/>
</dbReference>
<dbReference type="CDD" id="cd07814">
    <property type="entry name" value="SRPBCC_CalC_Aha1-like"/>
    <property type="match status" value="1"/>
</dbReference>
<dbReference type="InterPro" id="IPR023393">
    <property type="entry name" value="START-like_dom_sf"/>
</dbReference>
<name>A0ABV6W2U9_9ACTN</name>
<reference evidence="3 4" key="1">
    <citation type="submission" date="2024-09" db="EMBL/GenBank/DDBJ databases">
        <authorList>
            <person name="Lee S.D."/>
        </authorList>
    </citation>
    <scope>NUCLEOTIDE SEQUENCE [LARGE SCALE GENOMIC DNA]</scope>
    <source>
        <strain evidence="3 4">N8-3</strain>
    </source>
</reference>
<evidence type="ECO:0000256" key="1">
    <source>
        <dbReference type="ARBA" id="ARBA00006817"/>
    </source>
</evidence>
<comment type="caution">
    <text evidence="3">The sequence shown here is derived from an EMBL/GenBank/DDBJ whole genome shotgun (WGS) entry which is preliminary data.</text>
</comment>
<accession>A0ABV6W2U9</accession>
<evidence type="ECO:0000313" key="3">
    <source>
        <dbReference type="EMBL" id="MFC1420325.1"/>
    </source>
</evidence>
<proteinExistence type="inferred from homology"/>
<dbReference type="Gene3D" id="3.30.530.20">
    <property type="match status" value="1"/>
</dbReference>
<dbReference type="Proteomes" id="UP001592531">
    <property type="component" value="Unassembled WGS sequence"/>
</dbReference>
<evidence type="ECO:0000313" key="4">
    <source>
        <dbReference type="Proteomes" id="UP001592531"/>
    </source>
</evidence>
<dbReference type="RefSeq" id="WP_380541344.1">
    <property type="nucleotide sequence ID" value="NZ_JBHFAB010000025.1"/>
</dbReference>
<gene>
    <name evidence="3" type="ORF">ACEZDE_27315</name>
</gene>
<dbReference type="EMBL" id="JBHFAB010000025">
    <property type="protein sequence ID" value="MFC1420325.1"/>
    <property type="molecule type" value="Genomic_DNA"/>
</dbReference>
<protein>
    <submittedName>
        <fullName evidence="3">SRPBCC domain-containing protein</fullName>
    </submittedName>
</protein>
<organism evidence="3 4">
    <name type="scientific">Streptacidiphilus cavernicola</name>
    <dbReference type="NCBI Taxonomy" id="3342716"/>
    <lineage>
        <taxon>Bacteria</taxon>
        <taxon>Bacillati</taxon>
        <taxon>Actinomycetota</taxon>
        <taxon>Actinomycetes</taxon>
        <taxon>Kitasatosporales</taxon>
        <taxon>Streptomycetaceae</taxon>
        <taxon>Streptacidiphilus</taxon>
    </lineage>
</organism>
<keyword evidence="4" id="KW-1185">Reference proteome</keyword>
<comment type="similarity">
    <text evidence="1">Belongs to the AHA1 family.</text>
</comment>
<dbReference type="InterPro" id="IPR013538">
    <property type="entry name" value="ASHA1/2-like_C"/>
</dbReference>
<dbReference type="SUPFAM" id="SSF55961">
    <property type="entry name" value="Bet v1-like"/>
    <property type="match status" value="1"/>
</dbReference>